<dbReference type="EMBL" id="AATQVU010000001">
    <property type="protein sequence ID" value="EFO3163914.1"/>
    <property type="molecule type" value="Genomic_DNA"/>
</dbReference>
<comment type="caution">
    <text evidence="1">The sequence shown here is derived from an EMBL/GenBank/DDBJ whole genome shotgun (WGS) entry which is preliminary data.</text>
</comment>
<name>A0A9P2MJX8_ECOLX</name>
<proteinExistence type="predicted"/>
<evidence type="ECO:0008006" key="3">
    <source>
        <dbReference type="Google" id="ProtNLM"/>
    </source>
</evidence>
<dbReference type="AlphaFoldDB" id="A0A9P2MJX8"/>
<reference evidence="1" key="1">
    <citation type="submission" date="2018-06" db="EMBL/GenBank/DDBJ databases">
        <authorList>
            <consortium name="GenomeTrakr network: Whole genome sequencing for foodborne pathogen traceback"/>
        </authorList>
    </citation>
    <scope>NUCLEOTIDE SEQUENCE</scope>
    <source>
        <strain evidence="1">PSU-0700</strain>
    </source>
</reference>
<dbReference type="Gene3D" id="4.10.410.40">
    <property type="match status" value="1"/>
</dbReference>
<organism evidence="1 2">
    <name type="scientific">Escherichia coli O8</name>
    <dbReference type="NCBI Taxonomy" id="1010796"/>
    <lineage>
        <taxon>Bacteria</taxon>
        <taxon>Pseudomonadati</taxon>
        <taxon>Pseudomonadota</taxon>
        <taxon>Gammaproteobacteria</taxon>
        <taxon>Enterobacterales</taxon>
        <taxon>Enterobacteriaceae</taxon>
        <taxon>Escherichia</taxon>
    </lineage>
</organism>
<dbReference type="Proteomes" id="UP000735456">
    <property type="component" value="Unassembled WGS sequence"/>
</dbReference>
<sequence length="158" mass="17427">MSQQFKDIFTGGLVSMFYHADTTNTALDHESYEEIKECAGFPETGIERGTVEVKSFSSQYNRKLVGKLNVPDLTLTVNYIPGDAVHEKLIKAAEDGTRIQIKIEYYVDAAKQTGIRTAFNGFISKVAMNGGDEEVVTKEFTFAVDGAPLKQEIFNTAG</sequence>
<evidence type="ECO:0000313" key="2">
    <source>
        <dbReference type="Proteomes" id="UP000735456"/>
    </source>
</evidence>
<evidence type="ECO:0000313" key="1">
    <source>
        <dbReference type="EMBL" id="EFO3163914.1"/>
    </source>
</evidence>
<protein>
    <recommendedName>
        <fullName evidence="3">Phage tail protein</fullName>
    </recommendedName>
</protein>
<accession>A0A9P2MJX8</accession>
<gene>
    <name evidence="1" type="ORF">DP913_02415</name>
</gene>